<protein>
    <recommendedName>
        <fullName evidence="2">Bacteriophage T5 Orf172 DNA-binding domain-containing protein</fullName>
    </recommendedName>
</protein>
<keyword evidence="4" id="KW-1185">Reference proteome</keyword>
<keyword evidence="1" id="KW-0812">Transmembrane</keyword>
<dbReference type="Pfam" id="PF10544">
    <property type="entry name" value="T5orf172"/>
    <property type="match status" value="1"/>
</dbReference>
<dbReference type="SMART" id="SM00974">
    <property type="entry name" value="T5orf172"/>
    <property type="match status" value="1"/>
</dbReference>
<name>A0ABR3W6D9_9PEZI</name>
<dbReference type="EMBL" id="JAWRVE010000141">
    <property type="protein sequence ID" value="KAL1854332.1"/>
    <property type="molecule type" value="Genomic_DNA"/>
</dbReference>
<evidence type="ECO:0000259" key="2">
    <source>
        <dbReference type="SMART" id="SM00974"/>
    </source>
</evidence>
<evidence type="ECO:0000313" key="3">
    <source>
        <dbReference type="EMBL" id="KAL1854332.1"/>
    </source>
</evidence>
<sequence>MAPEKKLSGFQLDDDIAKLIKDGPARDRDKAKENGSIYFYKVRPRNSEMRLLKIGRTQKHPKERLSQINRLCGHLEIEEHGRAVARDIPFHGFAEGLIHKELSNYKHPLVCSCGKRHREYFDVDEDIAVEVFERWRDFCEKRPWDRSGNILPAWAQRLEDRARFAGVEQDFDHRDFARRWESFTNPSIFEWLTSILIRVWRIWFPRRWLIVALTELLTIICISTYSFWTTAWTVIIISMMLVDQVVTEDMHTTARIYQLVGDGLQSLVPWQMLPGR</sequence>
<keyword evidence="1" id="KW-0472">Membrane</keyword>
<dbReference type="Proteomes" id="UP001583177">
    <property type="component" value="Unassembled WGS sequence"/>
</dbReference>
<evidence type="ECO:0000313" key="4">
    <source>
        <dbReference type="Proteomes" id="UP001583177"/>
    </source>
</evidence>
<organism evidence="3 4">
    <name type="scientific">Diaporthe australafricana</name>
    <dbReference type="NCBI Taxonomy" id="127596"/>
    <lineage>
        <taxon>Eukaryota</taxon>
        <taxon>Fungi</taxon>
        <taxon>Dikarya</taxon>
        <taxon>Ascomycota</taxon>
        <taxon>Pezizomycotina</taxon>
        <taxon>Sordariomycetes</taxon>
        <taxon>Sordariomycetidae</taxon>
        <taxon>Diaporthales</taxon>
        <taxon>Diaporthaceae</taxon>
        <taxon>Diaporthe</taxon>
    </lineage>
</organism>
<comment type="caution">
    <text evidence="3">The sequence shown here is derived from an EMBL/GenBank/DDBJ whole genome shotgun (WGS) entry which is preliminary data.</text>
</comment>
<gene>
    <name evidence="3" type="ORF">Daus18300_011518</name>
</gene>
<dbReference type="PANTHER" id="PTHR28094:SF1">
    <property type="entry name" value="MEIOTICALLY UP-REGULATED GENE 113 PROTEIN"/>
    <property type="match status" value="1"/>
</dbReference>
<evidence type="ECO:0000256" key="1">
    <source>
        <dbReference type="SAM" id="Phobius"/>
    </source>
</evidence>
<feature type="transmembrane region" description="Helical" evidence="1">
    <location>
        <begin position="208"/>
        <end position="228"/>
    </location>
</feature>
<dbReference type="PANTHER" id="PTHR28094">
    <property type="entry name" value="MEIOTICALLY UP-REGULATED GENE 113 PROTEIN"/>
    <property type="match status" value="1"/>
</dbReference>
<dbReference type="InterPro" id="IPR053006">
    <property type="entry name" value="Meiosis_regulatory"/>
</dbReference>
<reference evidence="3 4" key="1">
    <citation type="journal article" date="2024" name="IMA Fungus">
        <title>IMA Genome - F19 : A genome assembly and annotation guide to empower mycologists, including annotated draft genome sequences of Ceratocystis pirilliformis, Diaporthe australafricana, Fusarium ophioides, Paecilomyces lecythidis, and Sporothrix stenoceras.</title>
        <authorList>
            <person name="Aylward J."/>
            <person name="Wilson A.M."/>
            <person name="Visagie C.M."/>
            <person name="Spraker J."/>
            <person name="Barnes I."/>
            <person name="Buitendag C."/>
            <person name="Ceriani C."/>
            <person name="Del Mar Angel L."/>
            <person name="du Plessis D."/>
            <person name="Fuchs T."/>
            <person name="Gasser K."/>
            <person name="Kramer D."/>
            <person name="Li W."/>
            <person name="Munsamy K."/>
            <person name="Piso A."/>
            <person name="Price J.L."/>
            <person name="Sonnekus B."/>
            <person name="Thomas C."/>
            <person name="van der Nest A."/>
            <person name="van Dijk A."/>
            <person name="van Heerden A."/>
            <person name="van Vuuren N."/>
            <person name="Yilmaz N."/>
            <person name="Duong T.A."/>
            <person name="van der Merwe N.A."/>
            <person name="Wingfield M.J."/>
            <person name="Wingfield B.D."/>
        </authorList>
    </citation>
    <scope>NUCLEOTIDE SEQUENCE [LARGE SCALE GENOMIC DNA]</scope>
    <source>
        <strain evidence="3 4">CMW 18300</strain>
    </source>
</reference>
<accession>A0ABR3W6D9</accession>
<feature type="domain" description="Bacteriophage T5 Orf172 DNA-binding" evidence="2">
    <location>
        <begin position="46"/>
        <end position="135"/>
    </location>
</feature>
<keyword evidence="1" id="KW-1133">Transmembrane helix</keyword>
<dbReference type="InterPro" id="IPR018306">
    <property type="entry name" value="Phage_T5_Orf172_DNA-bd"/>
</dbReference>
<proteinExistence type="predicted"/>